<comment type="caution">
    <text evidence="1">The sequence shown here is derived from an EMBL/GenBank/DDBJ whole genome shotgun (WGS) entry which is preliminary data.</text>
</comment>
<evidence type="ECO:0000313" key="1">
    <source>
        <dbReference type="EMBL" id="KAJ8621756.1"/>
    </source>
</evidence>
<reference evidence="1 2" key="1">
    <citation type="journal article" date="2022" name="Hortic Res">
        <title>A haplotype resolved chromosomal level avocado genome allows analysis of novel avocado genes.</title>
        <authorList>
            <person name="Nath O."/>
            <person name="Fletcher S.J."/>
            <person name="Hayward A."/>
            <person name="Shaw L.M."/>
            <person name="Masouleh A.K."/>
            <person name="Furtado A."/>
            <person name="Henry R.J."/>
            <person name="Mitter N."/>
        </authorList>
    </citation>
    <scope>NUCLEOTIDE SEQUENCE [LARGE SCALE GENOMIC DNA]</scope>
    <source>
        <strain evidence="2">cv. Hass</strain>
    </source>
</reference>
<organism evidence="1 2">
    <name type="scientific">Persea americana</name>
    <name type="common">Avocado</name>
    <dbReference type="NCBI Taxonomy" id="3435"/>
    <lineage>
        <taxon>Eukaryota</taxon>
        <taxon>Viridiplantae</taxon>
        <taxon>Streptophyta</taxon>
        <taxon>Embryophyta</taxon>
        <taxon>Tracheophyta</taxon>
        <taxon>Spermatophyta</taxon>
        <taxon>Magnoliopsida</taxon>
        <taxon>Magnoliidae</taxon>
        <taxon>Laurales</taxon>
        <taxon>Lauraceae</taxon>
        <taxon>Persea</taxon>
    </lineage>
</organism>
<dbReference type="EMBL" id="CM056818">
    <property type="protein sequence ID" value="KAJ8621756.1"/>
    <property type="molecule type" value="Genomic_DNA"/>
</dbReference>
<name>A0ACC2KL40_PERAE</name>
<keyword evidence="2" id="KW-1185">Reference proteome</keyword>
<proteinExistence type="predicted"/>
<sequence>MMHSRPIMGSLYLKIRESSVGSFSILVKSGKERTLSIGETQVCIMAPDEHVFRISGPHHLTHFNWENQEDRKSVAASLIQGVYALECDRQRHRCGAEALELAPPWWSSFNFQLIQKLIDEADSSVFGAIYELKRHEKHLAPKAPKYVIAFRGTLLKRDSWKRDFELDVKMLRNGLHLTSRFRTAMQGVKEFASAGHANVWLAGHSLGSAVAMLAGKNMAKMGVFLESFLFNPVFLSYPIERSIKNQKLKKGIRIAKSIVTAVLAVATKKSEDPEEFVKLSEWVPSLFVNPADFFCSEYVPYFDHRKTMDKIGVADIERLATQNSITSIFLSVMGKESEQLKTLPSANLIINVSPSPNFFAAHEIRQWWRPDCQLQCQSYYYK</sequence>
<evidence type="ECO:0000313" key="2">
    <source>
        <dbReference type="Proteomes" id="UP001234297"/>
    </source>
</evidence>
<accession>A0ACC2KL40</accession>
<protein>
    <submittedName>
        <fullName evidence="1">Uncharacterized protein</fullName>
    </submittedName>
</protein>
<dbReference type="Proteomes" id="UP001234297">
    <property type="component" value="Chromosome 10"/>
</dbReference>
<gene>
    <name evidence="1" type="ORF">MRB53_030285</name>
</gene>